<dbReference type="PANTHER" id="PTHR33392:SF6">
    <property type="entry name" value="POLYISOPRENYL-TEICHOIC ACID--PEPTIDOGLYCAN TEICHOIC ACID TRANSFERASE TAGU"/>
    <property type="match status" value="1"/>
</dbReference>
<comment type="caution">
    <text evidence="6">The sequence shown here is derived from an EMBL/GenBank/DDBJ whole genome shotgun (WGS) entry which is preliminary data.</text>
</comment>
<dbReference type="Pfam" id="PF13399">
    <property type="entry name" value="LytR_C"/>
    <property type="match status" value="1"/>
</dbReference>
<name>A0ABS4VL75_9PSEU</name>
<keyword evidence="3" id="KW-0812">Transmembrane</keyword>
<evidence type="ECO:0000313" key="6">
    <source>
        <dbReference type="EMBL" id="MBP2364344.1"/>
    </source>
</evidence>
<evidence type="ECO:0000259" key="4">
    <source>
        <dbReference type="Pfam" id="PF03816"/>
    </source>
</evidence>
<keyword evidence="3" id="KW-1133">Transmembrane helix</keyword>
<evidence type="ECO:0000313" key="7">
    <source>
        <dbReference type="Proteomes" id="UP001519295"/>
    </source>
</evidence>
<evidence type="ECO:0000256" key="2">
    <source>
        <dbReference type="SAM" id="MobiDB-lite"/>
    </source>
</evidence>
<dbReference type="Proteomes" id="UP001519295">
    <property type="component" value="Unassembled WGS sequence"/>
</dbReference>
<dbReference type="Pfam" id="PF03816">
    <property type="entry name" value="LytR_cpsA_psr"/>
    <property type="match status" value="1"/>
</dbReference>
<dbReference type="RefSeq" id="WP_210024412.1">
    <property type="nucleotide sequence ID" value="NZ_JAGINU010000001.1"/>
</dbReference>
<dbReference type="Gene3D" id="3.40.630.190">
    <property type="entry name" value="LCP protein"/>
    <property type="match status" value="1"/>
</dbReference>
<evidence type="ECO:0000256" key="3">
    <source>
        <dbReference type="SAM" id="Phobius"/>
    </source>
</evidence>
<feature type="domain" description="Cell envelope-related transcriptional attenuator" evidence="4">
    <location>
        <begin position="145"/>
        <end position="304"/>
    </location>
</feature>
<organism evidence="6 7">
    <name type="scientific">Pseudonocardia parietis</name>
    <dbReference type="NCBI Taxonomy" id="570936"/>
    <lineage>
        <taxon>Bacteria</taxon>
        <taxon>Bacillati</taxon>
        <taxon>Actinomycetota</taxon>
        <taxon>Actinomycetes</taxon>
        <taxon>Pseudonocardiales</taxon>
        <taxon>Pseudonocardiaceae</taxon>
        <taxon>Pseudonocardia</taxon>
    </lineage>
</organism>
<evidence type="ECO:0000256" key="1">
    <source>
        <dbReference type="ARBA" id="ARBA00006068"/>
    </source>
</evidence>
<comment type="similarity">
    <text evidence="1">Belongs to the LytR/CpsA/Psr (LCP) family.</text>
</comment>
<dbReference type="NCBIfam" id="TIGR00350">
    <property type="entry name" value="lytR_cpsA_psr"/>
    <property type="match status" value="1"/>
</dbReference>
<sequence>MEPAGTTDAPPSGRTHAHGSGAAPSRATEAVGALIPGRRRQDRAGDESEPAEAGPEPEAGAGAGASLSPRRRALRIAAAVTAVLILATTAFGFTGRSEVYDGVRTVAALEPDTDAILDASDQAGDRNVLVVGLQADRADAPDSARTDTAVLVHQPAGGGQAVSLSIPATLEVSRPPCRRWDAATGTYGETVPAESRTAFATAHDIGGPACTVGVVQQLTGIPLSGFVAFDLAGAPDLVDSVGGIEVCTERPVVDPVLGPVVEGTGNVALDGSAAVRFASATGAADSSPANRVQRQQRVLGAALGTALSTSSLLTPGAPGRAAEGLTGALVADGVDAGEILAIARGLGRAGAAGDGSTPLHLPVPVSEAPNTRGHLDLERSDARSLFSAMREHEPLPESATAPATRSATAAAAGTTVDLVDGTGRPGAVEQVAENLRARGYEIGAITAGPPADRAVVHYSPDNTDAAGALVGALPGARPAPDPTGSGRLELVVGAGDGAPVQAVPAADADCS</sequence>
<evidence type="ECO:0000259" key="5">
    <source>
        <dbReference type="Pfam" id="PF13399"/>
    </source>
</evidence>
<accession>A0ABS4VL75</accession>
<dbReference type="InterPro" id="IPR004474">
    <property type="entry name" value="LytR_CpsA_psr"/>
</dbReference>
<feature type="region of interest" description="Disordered" evidence="2">
    <location>
        <begin position="1"/>
        <end position="66"/>
    </location>
</feature>
<dbReference type="EMBL" id="JAGINU010000001">
    <property type="protein sequence ID" value="MBP2364344.1"/>
    <property type="molecule type" value="Genomic_DNA"/>
</dbReference>
<dbReference type="PANTHER" id="PTHR33392">
    <property type="entry name" value="POLYISOPRENYL-TEICHOIC ACID--PEPTIDOGLYCAN TEICHOIC ACID TRANSFERASE TAGU"/>
    <property type="match status" value="1"/>
</dbReference>
<reference evidence="6 7" key="1">
    <citation type="submission" date="2021-03" db="EMBL/GenBank/DDBJ databases">
        <title>Sequencing the genomes of 1000 actinobacteria strains.</title>
        <authorList>
            <person name="Klenk H.-P."/>
        </authorList>
    </citation>
    <scope>NUCLEOTIDE SEQUENCE [LARGE SCALE GENOMIC DNA]</scope>
    <source>
        <strain evidence="6 7">DSM 45256</strain>
    </source>
</reference>
<protein>
    <submittedName>
        <fullName evidence="6">LCP family protein required for cell wall assembly</fullName>
    </submittedName>
</protein>
<dbReference type="InterPro" id="IPR027381">
    <property type="entry name" value="LytR/CpsA/Psr_C"/>
</dbReference>
<gene>
    <name evidence="6" type="ORF">JOF36_000040</name>
</gene>
<feature type="region of interest" description="Disordered" evidence="2">
    <location>
        <begin position="351"/>
        <end position="373"/>
    </location>
</feature>
<dbReference type="InterPro" id="IPR050922">
    <property type="entry name" value="LytR/CpsA/Psr_CW_biosynth"/>
</dbReference>
<feature type="domain" description="LytR/CpsA/Psr regulator C-terminal" evidence="5">
    <location>
        <begin position="414"/>
        <end position="494"/>
    </location>
</feature>
<keyword evidence="3" id="KW-0472">Membrane</keyword>
<proteinExistence type="inferred from homology"/>
<keyword evidence="7" id="KW-1185">Reference proteome</keyword>
<feature type="transmembrane region" description="Helical" evidence="3">
    <location>
        <begin position="76"/>
        <end position="95"/>
    </location>
</feature>
<feature type="compositionally biased region" description="Low complexity" evidence="2">
    <location>
        <begin position="51"/>
        <end position="66"/>
    </location>
</feature>